<dbReference type="PATRIC" id="fig|433924.3.peg.4554"/>
<dbReference type="Pfam" id="PF00520">
    <property type="entry name" value="Ion_trans"/>
    <property type="match status" value="1"/>
</dbReference>
<evidence type="ECO:0000256" key="10">
    <source>
        <dbReference type="ARBA" id="ARBA00023136"/>
    </source>
</evidence>
<comment type="caution">
    <text evidence="14">The sequence shown here is derived from an EMBL/GenBank/DDBJ whole genome shotgun (WGS) entry which is preliminary data.</text>
</comment>
<keyword evidence="5" id="KW-0631">Potassium channel</keyword>
<evidence type="ECO:0000256" key="1">
    <source>
        <dbReference type="ARBA" id="ARBA00004141"/>
    </source>
</evidence>
<evidence type="ECO:0000256" key="7">
    <source>
        <dbReference type="ARBA" id="ARBA00022958"/>
    </source>
</evidence>
<dbReference type="GO" id="GO:0005249">
    <property type="term" value="F:voltage-gated potassium channel activity"/>
    <property type="evidence" value="ECO:0007669"/>
    <property type="project" value="InterPro"/>
</dbReference>
<dbReference type="AlphaFoldDB" id="A0A147GUU3"/>
<organism evidence="14 15">
    <name type="scientific">Pseudacidovorax intermedius</name>
    <dbReference type="NCBI Taxonomy" id="433924"/>
    <lineage>
        <taxon>Bacteria</taxon>
        <taxon>Pseudomonadati</taxon>
        <taxon>Pseudomonadota</taxon>
        <taxon>Betaproteobacteria</taxon>
        <taxon>Burkholderiales</taxon>
        <taxon>Comamonadaceae</taxon>
        <taxon>Pseudacidovorax</taxon>
    </lineage>
</organism>
<dbReference type="InterPro" id="IPR028325">
    <property type="entry name" value="VG_K_chnl"/>
</dbReference>
<keyword evidence="2" id="KW-0813">Transport</keyword>
<evidence type="ECO:0000313" key="15">
    <source>
        <dbReference type="Proteomes" id="UP000072741"/>
    </source>
</evidence>
<dbReference type="PANTHER" id="PTHR11537">
    <property type="entry name" value="VOLTAGE-GATED POTASSIUM CHANNEL"/>
    <property type="match status" value="1"/>
</dbReference>
<dbReference type="PANTHER" id="PTHR11537:SF254">
    <property type="entry name" value="POTASSIUM VOLTAGE-GATED CHANNEL PROTEIN SHAB"/>
    <property type="match status" value="1"/>
</dbReference>
<keyword evidence="11" id="KW-0407">Ion channel</keyword>
<dbReference type="SUPFAM" id="SSF81324">
    <property type="entry name" value="Voltage-gated potassium channels"/>
    <property type="match status" value="1"/>
</dbReference>
<dbReference type="GO" id="GO:0001508">
    <property type="term" value="P:action potential"/>
    <property type="evidence" value="ECO:0007669"/>
    <property type="project" value="TreeGrafter"/>
</dbReference>
<keyword evidence="8 12" id="KW-1133">Transmembrane helix</keyword>
<gene>
    <name evidence="14" type="ORF">NS331_12495</name>
</gene>
<keyword evidence="10 12" id="KW-0472">Membrane</keyword>
<keyword evidence="7" id="KW-0630">Potassium</keyword>
<proteinExistence type="predicted"/>
<evidence type="ECO:0000256" key="2">
    <source>
        <dbReference type="ARBA" id="ARBA00022448"/>
    </source>
</evidence>
<evidence type="ECO:0000256" key="8">
    <source>
        <dbReference type="ARBA" id="ARBA00022989"/>
    </source>
</evidence>
<protein>
    <submittedName>
        <fullName evidence="14">Ion transporter</fullName>
    </submittedName>
</protein>
<sequence length="301" mass="32619">MFDDRAADARFGKPQAGWRRALFTVIFESETRGGRLFDLLLIAAILVSVGVVMAESVVPLRARFGPWLHGAEWVFTVLFTLEYLGRLACVQRPLRYALSFYGVIDLLALLPTYLVALEPSLGALIDVRVLRLLRVFRIFKLSRYTHEYRTLALALAASGRKITVFLGFVMLLVLVSGTLMYVVEGPPHGFTSIPTSMYWAVSTMTTVGFGDLVPRTDLGRLIASAMMLTGWGVLAVPTGIVTAEMGAQRRLELLRAEAGAPSHCTACGAVGHADDARYCRRCGAALPAGATAAAPVSPART</sequence>
<evidence type="ECO:0000256" key="3">
    <source>
        <dbReference type="ARBA" id="ARBA00022538"/>
    </source>
</evidence>
<dbReference type="Gene3D" id="1.20.120.350">
    <property type="entry name" value="Voltage-gated potassium channels. Chain C"/>
    <property type="match status" value="1"/>
</dbReference>
<feature type="domain" description="Ion transport" evidence="13">
    <location>
        <begin position="35"/>
        <end position="248"/>
    </location>
</feature>
<feature type="transmembrane region" description="Helical" evidence="12">
    <location>
        <begin position="162"/>
        <end position="183"/>
    </location>
</feature>
<dbReference type="InterPro" id="IPR005821">
    <property type="entry name" value="Ion_trans_dom"/>
</dbReference>
<keyword evidence="6" id="KW-0851">Voltage-gated channel</keyword>
<evidence type="ECO:0000256" key="6">
    <source>
        <dbReference type="ARBA" id="ARBA00022882"/>
    </source>
</evidence>
<evidence type="ECO:0000256" key="12">
    <source>
        <dbReference type="SAM" id="Phobius"/>
    </source>
</evidence>
<accession>A0A147GUU3</accession>
<evidence type="ECO:0000256" key="9">
    <source>
        <dbReference type="ARBA" id="ARBA00023065"/>
    </source>
</evidence>
<feature type="transmembrane region" description="Helical" evidence="12">
    <location>
        <begin position="66"/>
        <end position="84"/>
    </location>
</feature>
<keyword evidence="3" id="KW-0633">Potassium transport</keyword>
<evidence type="ECO:0000256" key="5">
    <source>
        <dbReference type="ARBA" id="ARBA00022826"/>
    </source>
</evidence>
<comment type="subcellular location">
    <subcellularLocation>
        <location evidence="1">Membrane</location>
        <topology evidence="1">Multi-pass membrane protein</topology>
    </subcellularLocation>
</comment>
<dbReference type="GO" id="GO:0008076">
    <property type="term" value="C:voltage-gated potassium channel complex"/>
    <property type="evidence" value="ECO:0007669"/>
    <property type="project" value="InterPro"/>
</dbReference>
<dbReference type="EMBL" id="LDSL01000072">
    <property type="protein sequence ID" value="KTT21187.1"/>
    <property type="molecule type" value="Genomic_DNA"/>
</dbReference>
<evidence type="ECO:0000313" key="14">
    <source>
        <dbReference type="EMBL" id="KTT21187.1"/>
    </source>
</evidence>
<dbReference type="Proteomes" id="UP000072741">
    <property type="component" value="Unassembled WGS sequence"/>
</dbReference>
<dbReference type="PRINTS" id="PR00169">
    <property type="entry name" value="KCHANNEL"/>
</dbReference>
<keyword evidence="15" id="KW-1185">Reference proteome</keyword>
<dbReference type="InterPro" id="IPR027359">
    <property type="entry name" value="Volt_channel_dom_sf"/>
</dbReference>
<reference evidence="14 15" key="1">
    <citation type="journal article" date="2016" name="Front. Microbiol.">
        <title>Genomic Resource of Rice Seed Associated Bacteria.</title>
        <authorList>
            <person name="Midha S."/>
            <person name="Bansal K."/>
            <person name="Sharma S."/>
            <person name="Kumar N."/>
            <person name="Patil P.P."/>
            <person name="Chaudhry V."/>
            <person name="Patil P.B."/>
        </authorList>
    </citation>
    <scope>NUCLEOTIDE SEQUENCE [LARGE SCALE GENOMIC DNA]</scope>
    <source>
        <strain evidence="14 15">NS331</strain>
    </source>
</reference>
<feature type="transmembrane region" description="Helical" evidence="12">
    <location>
        <begin position="221"/>
        <end position="243"/>
    </location>
</feature>
<dbReference type="OrthoDB" id="9799090at2"/>
<evidence type="ECO:0000256" key="11">
    <source>
        <dbReference type="ARBA" id="ARBA00023303"/>
    </source>
</evidence>
<keyword evidence="9" id="KW-0406">Ion transport</keyword>
<evidence type="ECO:0000256" key="4">
    <source>
        <dbReference type="ARBA" id="ARBA00022692"/>
    </source>
</evidence>
<feature type="transmembrane region" description="Helical" evidence="12">
    <location>
        <begin position="36"/>
        <end position="54"/>
    </location>
</feature>
<evidence type="ECO:0000259" key="13">
    <source>
        <dbReference type="Pfam" id="PF00520"/>
    </source>
</evidence>
<name>A0A147GUU3_9BURK</name>
<keyword evidence="4 12" id="KW-0812">Transmembrane</keyword>
<dbReference type="Gene3D" id="1.10.287.70">
    <property type="match status" value="1"/>
</dbReference>